<feature type="domain" description="Methyltransferase" evidence="1">
    <location>
        <begin position="61"/>
        <end position="155"/>
    </location>
</feature>
<dbReference type="InterPro" id="IPR029063">
    <property type="entry name" value="SAM-dependent_MTases_sf"/>
</dbReference>
<keyword evidence="2" id="KW-0489">Methyltransferase</keyword>
<dbReference type="Proteomes" id="UP000287547">
    <property type="component" value="Unassembled WGS sequence"/>
</dbReference>
<dbReference type="Pfam" id="PF13649">
    <property type="entry name" value="Methyltransf_25"/>
    <property type="match status" value="1"/>
</dbReference>
<evidence type="ECO:0000313" key="3">
    <source>
        <dbReference type="Proteomes" id="UP000287547"/>
    </source>
</evidence>
<dbReference type="InterPro" id="IPR050508">
    <property type="entry name" value="Methyltransf_Superfamily"/>
</dbReference>
<gene>
    <name evidence="2" type="ORF">DMH04_14845</name>
</gene>
<keyword evidence="2" id="KW-0808">Transferase</keyword>
<dbReference type="GO" id="GO:0032259">
    <property type="term" value="P:methylation"/>
    <property type="evidence" value="ECO:0007669"/>
    <property type="project" value="UniProtKB-KW"/>
</dbReference>
<dbReference type="PANTHER" id="PTHR42912:SF93">
    <property type="entry name" value="N6-ADENOSINE-METHYLTRANSFERASE TMT1A"/>
    <property type="match status" value="1"/>
</dbReference>
<accession>A0A428ZD28</accession>
<organism evidence="2 3">
    <name type="scientific">Kibdelosporangium aridum</name>
    <dbReference type="NCBI Taxonomy" id="2030"/>
    <lineage>
        <taxon>Bacteria</taxon>
        <taxon>Bacillati</taxon>
        <taxon>Actinomycetota</taxon>
        <taxon>Actinomycetes</taxon>
        <taxon>Pseudonocardiales</taxon>
        <taxon>Pseudonocardiaceae</taxon>
        <taxon>Kibdelosporangium</taxon>
    </lineage>
</organism>
<dbReference type="CDD" id="cd02440">
    <property type="entry name" value="AdoMet_MTases"/>
    <property type="match status" value="1"/>
</dbReference>
<dbReference type="Gene3D" id="3.40.50.150">
    <property type="entry name" value="Vaccinia Virus protein VP39"/>
    <property type="match status" value="1"/>
</dbReference>
<name>A0A428ZD28_KIBAR</name>
<evidence type="ECO:0000259" key="1">
    <source>
        <dbReference type="Pfam" id="PF13649"/>
    </source>
</evidence>
<dbReference type="PANTHER" id="PTHR42912">
    <property type="entry name" value="METHYLTRANSFERASE"/>
    <property type="match status" value="1"/>
</dbReference>
<dbReference type="EMBL" id="QHKI01000010">
    <property type="protein sequence ID" value="RSM85955.1"/>
    <property type="molecule type" value="Genomic_DNA"/>
</dbReference>
<dbReference type="OrthoDB" id="9797252at2"/>
<dbReference type="GO" id="GO:0008168">
    <property type="term" value="F:methyltransferase activity"/>
    <property type="evidence" value="ECO:0007669"/>
    <property type="project" value="UniProtKB-KW"/>
</dbReference>
<evidence type="ECO:0000313" key="2">
    <source>
        <dbReference type="EMBL" id="RSM85955.1"/>
    </source>
</evidence>
<dbReference type="AlphaFoldDB" id="A0A428ZD28"/>
<protein>
    <submittedName>
        <fullName evidence="2">Class I SAM-dependent methyltransferase</fullName>
    </submittedName>
</protein>
<dbReference type="InterPro" id="IPR041698">
    <property type="entry name" value="Methyltransf_25"/>
</dbReference>
<reference evidence="2 3" key="1">
    <citation type="submission" date="2018-05" db="EMBL/GenBank/DDBJ databases">
        <title>Evolution of GPA BGCs.</title>
        <authorList>
            <person name="Waglechner N."/>
            <person name="Wright G.D."/>
        </authorList>
    </citation>
    <scope>NUCLEOTIDE SEQUENCE [LARGE SCALE GENOMIC DNA]</scope>
    <source>
        <strain evidence="2 3">A82846</strain>
    </source>
</reference>
<dbReference type="SUPFAM" id="SSF53335">
    <property type="entry name" value="S-adenosyl-L-methionine-dependent methyltransferases"/>
    <property type="match status" value="1"/>
</dbReference>
<proteinExistence type="predicted"/>
<comment type="caution">
    <text evidence="2">The sequence shown here is derived from an EMBL/GenBank/DDBJ whole genome shotgun (WGS) entry which is preliminary data.</text>
</comment>
<sequence length="278" mass="30346">MATTQHHKNGSDGNRGQIREVYETIAGEYDRRIPGNGPTDEVFTDTELDFLLEKIQRTDEVLDMGCGTGRFTVPLAERAAKVTGLDISPHMLAVNSSKLRERGLAARLVEGDMAALPFPNDSFDAVTSMLALMHIPLEDRQQVFTEVARVLRPGGRLLIGVKNAVFERMFAGDRFADVDITDVQAGELIFTGTGTGENLTAPWHSFSPDDLSRLAAIAGLSVVHLRGNSTISAWLADAVLAEKGIRDTVQRIEKCLADVPPFSHLGYHLLAEAVKPIR</sequence>
<dbReference type="RefSeq" id="WP_037250169.1">
    <property type="nucleotide sequence ID" value="NZ_QHKI01000010.1"/>
</dbReference>